<dbReference type="Pfam" id="PF11776">
    <property type="entry name" value="RcnB"/>
    <property type="match status" value="1"/>
</dbReference>
<evidence type="ECO:0000256" key="1">
    <source>
        <dbReference type="SAM" id="SignalP"/>
    </source>
</evidence>
<dbReference type="EMBL" id="QRBE01000001">
    <property type="protein sequence ID" value="RDS84845.1"/>
    <property type="molecule type" value="Genomic_DNA"/>
</dbReference>
<evidence type="ECO:0000313" key="3">
    <source>
        <dbReference type="Proteomes" id="UP000254258"/>
    </source>
</evidence>
<accession>A0A370X9E0</accession>
<dbReference type="RefSeq" id="WP_115493866.1">
    <property type="nucleotide sequence ID" value="NZ_QRBE01000001.1"/>
</dbReference>
<protein>
    <recommendedName>
        <fullName evidence="4">RcnB family protein</fullName>
    </recommendedName>
</protein>
<proteinExistence type="predicted"/>
<name>A0A370X9E0_9GAMM</name>
<comment type="caution">
    <text evidence="2">The sequence shown here is derived from an EMBL/GenBank/DDBJ whole genome shotgun (WGS) entry which is preliminary data.</text>
</comment>
<dbReference type="InterPro" id="IPR024572">
    <property type="entry name" value="RcnB"/>
</dbReference>
<dbReference type="AlphaFoldDB" id="A0A370X9E0"/>
<feature type="signal peptide" evidence="1">
    <location>
        <begin position="1"/>
        <end position="23"/>
    </location>
</feature>
<reference evidence="2 3" key="1">
    <citation type="submission" date="2018-07" db="EMBL/GenBank/DDBJ databases">
        <title>Dyella monticola sp. nov. and Dyella psychrodurans sp. nov. isolated from monsoon evergreen broad-leaved forest soil of Dinghu Mountain, China.</title>
        <authorList>
            <person name="Gao Z."/>
            <person name="Qiu L."/>
        </authorList>
    </citation>
    <scope>NUCLEOTIDE SEQUENCE [LARGE SCALE GENOMIC DNA]</scope>
    <source>
        <strain evidence="2 3">4G-K06</strain>
    </source>
</reference>
<dbReference type="Proteomes" id="UP000254258">
    <property type="component" value="Unassembled WGS sequence"/>
</dbReference>
<organism evidence="2 3">
    <name type="scientific">Dyella monticola</name>
    <dbReference type="NCBI Taxonomy" id="1927958"/>
    <lineage>
        <taxon>Bacteria</taxon>
        <taxon>Pseudomonadati</taxon>
        <taxon>Pseudomonadota</taxon>
        <taxon>Gammaproteobacteria</taxon>
        <taxon>Lysobacterales</taxon>
        <taxon>Rhodanobacteraceae</taxon>
        <taxon>Dyella</taxon>
    </lineage>
</organism>
<feature type="chain" id="PRO_5016903346" description="RcnB family protein" evidence="1">
    <location>
        <begin position="24"/>
        <end position="115"/>
    </location>
</feature>
<keyword evidence="3" id="KW-1185">Reference proteome</keyword>
<dbReference type="Gene3D" id="3.10.450.160">
    <property type="entry name" value="inner membrane protein cigr"/>
    <property type="match status" value="1"/>
</dbReference>
<keyword evidence="1" id="KW-0732">Signal</keyword>
<dbReference type="OrthoDB" id="6025819at2"/>
<evidence type="ECO:0000313" key="2">
    <source>
        <dbReference type="EMBL" id="RDS84845.1"/>
    </source>
</evidence>
<sequence>MNKQLGIVAFCGAMLVSSPFAMAQAYRPGPPPPQSQSNRYHGMYDQGKHEGWYKRGGYIPPTYRGSRYVVSSRDWQRYRLKPPPRGYQYIRSDNGDFLLAAITTGAIMSIIAANH</sequence>
<evidence type="ECO:0008006" key="4">
    <source>
        <dbReference type="Google" id="ProtNLM"/>
    </source>
</evidence>
<gene>
    <name evidence="2" type="ORF">DWU98_02500</name>
</gene>